<dbReference type="AlphaFoldDB" id="A0A6J6AAE3"/>
<dbReference type="EMBL" id="CAESGF010000024">
    <property type="protein sequence ID" value="CAB4365136.1"/>
    <property type="molecule type" value="Genomic_DNA"/>
</dbReference>
<reference evidence="1" key="1">
    <citation type="submission" date="2020-05" db="EMBL/GenBank/DDBJ databases">
        <authorList>
            <person name="Chiriac C."/>
            <person name="Salcher M."/>
            <person name="Ghai R."/>
            <person name="Kavagutti S V."/>
        </authorList>
    </citation>
    <scope>NUCLEOTIDE SEQUENCE</scope>
</reference>
<sequence>MPTVATPFANVNVCDAAPDVPGYLGAVPEGLLVRPLQVMVCEPVKPVSVTPESVAVTLVTERLEPALTDEDPRAMVNAGDNVVVDAVPATERHLLPTTEVTEYWYAVPNSRPESL</sequence>
<protein>
    <submittedName>
        <fullName evidence="1">Unannotated protein</fullName>
    </submittedName>
</protein>
<accession>A0A6J6AAE3</accession>
<organism evidence="1">
    <name type="scientific">freshwater metagenome</name>
    <dbReference type="NCBI Taxonomy" id="449393"/>
    <lineage>
        <taxon>unclassified sequences</taxon>
        <taxon>metagenomes</taxon>
        <taxon>ecological metagenomes</taxon>
    </lineage>
</organism>
<dbReference type="EMBL" id="CAFBMT010000020">
    <property type="protein sequence ID" value="CAB4949445.1"/>
    <property type="molecule type" value="Genomic_DNA"/>
</dbReference>
<name>A0A6J6AAE3_9ZZZZ</name>
<evidence type="ECO:0000313" key="1">
    <source>
        <dbReference type="EMBL" id="CAB4365136.1"/>
    </source>
</evidence>
<dbReference type="EMBL" id="CAEZYF010000022">
    <property type="protein sequence ID" value="CAB4738869.1"/>
    <property type="molecule type" value="Genomic_DNA"/>
</dbReference>
<evidence type="ECO:0000313" key="3">
    <source>
        <dbReference type="EMBL" id="CAB4949445.1"/>
    </source>
</evidence>
<gene>
    <name evidence="2" type="ORF">UFOPK2656_02749</name>
    <name evidence="3" type="ORF">UFOPK3651_02743</name>
    <name evidence="4" type="ORF">UFOPK3931_02638</name>
    <name evidence="1" type="ORF">UFOPK4189_02891</name>
</gene>
<dbReference type="EMBL" id="CAFBOL010000096">
    <property type="protein sequence ID" value="CAB5007916.1"/>
    <property type="molecule type" value="Genomic_DNA"/>
</dbReference>
<proteinExistence type="predicted"/>
<evidence type="ECO:0000313" key="2">
    <source>
        <dbReference type="EMBL" id="CAB4738869.1"/>
    </source>
</evidence>
<evidence type="ECO:0000313" key="4">
    <source>
        <dbReference type="EMBL" id="CAB5007916.1"/>
    </source>
</evidence>